<evidence type="ECO:0000256" key="6">
    <source>
        <dbReference type="ARBA" id="ARBA00022741"/>
    </source>
</evidence>
<dbReference type="InterPro" id="IPR018022">
    <property type="entry name" value="IPT"/>
</dbReference>
<dbReference type="PANTHER" id="PTHR11088">
    <property type="entry name" value="TRNA DIMETHYLALLYLTRANSFERASE"/>
    <property type="match status" value="1"/>
</dbReference>
<evidence type="ECO:0000256" key="5">
    <source>
        <dbReference type="ARBA" id="ARBA00022694"/>
    </source>
</evidence>
<comment type="subunit">
    <text evidence="10">Monomer.</text>
</comment>
<evidence type="ECO:0000256" key="4">
    <source>
        <dbReference type="ARBA" id="ARBA00022679"/>
    </source>
</evidence>
<dbReference type="GO" id="GO:0006400">
    <property type="term" value="P:tRNA modification"/>
    <property type="evidence" value="ECO:0007669"/>
    <property type="project" value="TreeGrafter"/>
</dbReference>
<feature type="region of interest" description="Interaction with substrate tRNA" evidence="10">
    <location>
        <begin position="180"/>
        <end position="184"/>
    </location>
</feature>
<dbReference type="InterPro" id="IPR027417">
    <property type="entry name" value="P-loop_NTPase"/>
</dbReference>
<accession>A0A8S0W9Q5</accession>
<evidence type="ECO:0000256" key="1">
    <source>
        <dbReference type="ARBA" id="ARBA00001946"/>
    </source>
</evidence>
<dbReference type="HAMAP" id="MF_00185">
    <property type="entry name" value="IPP_trans"/>
    <property type="match status" value="1"/>
</dbReference>
<dbReference type="Gene3D" id="1.10.20.140">
    <property type="match status" value="1"/>
</dbReference>
<evidence type="ECO:0000256" key="3">
    <source>
        <dbReference type="ARBA" id="ARBA00005842"/>
    </source>
</evidence>
<dbReference type="GO" id="GO:0052381">
    <property type="term" value="F:tRNA dimethylallyltransferase activity"/>
    <property type="evidence" value="ECO:0007669"/>
    <property type="project" value="UniProtKB-UniRule"/>
</dbReference>
<dbReference type="Proteomes" id="UP000494216">
    <property type="component" value="Unassembled WGS sequence"/>
</dbReference>
<evidence type="ECO:0000256" key="2">
    <source>
        <dbReference type="ARBA" id="ARBA00003213"/>
    </source>
</evidence>
<feature type="site" description="Interaction with substrate tRNA" evidence="10">
    <location>
        <position position="144"/>
    </location>
</feature>
<gene>
    <name evidence="10 14" type="primary">miaA</name>
    <name evidence="14" type="ORF">METHB2_190033</name>
</gene>
<dbReference type="EMBL" id="CADCXN010000046">
    <property type="protein sequence ID" value="CAA9890146.1"/>
    <property type="molecule type" value="Genomic_DNA"/>
</dbReference>
<comment type="catalytic activity">
    <reaction evidence="9 10 11">
        <text>adenosine(37) in tRNA + dimethylallyl diphosphate = N(6)-dimethylallyladenosine(37) in tRNA + diphosphate</text>
        <dbReference type="Rhea" id="RHEA:26482"/>
        <dbReference type="Rhea" id="RHEA-COMP:10162"/>
        <dbReference type="Rhea" id="RHEA-COMP:10375"/>
        <dbReference type="ChEBI" id="CHEBI:33019"/>
        <dbReference type="ChEBI" id="CHEBI:57623"/>
        <dbReference type="ChEBI" id="CHEBI:74411"/>
        <dbReference type="ChEBI" id="CHEBI:74415"/>
        <dbReference type="EC" id="2.5.1.75"/>
    </reaction>
</comment>
<feature type="site" description="Interaction with substrate tRNA" evidence="10">
    <location>
        <position position="122"/>
    </location>
</feature>
<evidence type="ECO:0000256" key="7">
    <source>
        <dbReference type="ARBA" id="ARBA00022840"/>
    </source>
</evidence>
<keyword evidence="4 10" id="KW-0808">Transferase</keyword>
<evidence type="ECO:0000256" key="11">
    <source>
        <dbReference type="RuleBase" id="RU003783"/>
    </source>
</evidence>
<dbReference type="GO" id="GO:0005524">
    <property type="term" value="F:ATP binding"/>
    <property type="evidence" value="ECO:0007669"/>
    <property type="project" value="UniProtKB-UniRule"/>
</dbReference>
<evidence type="ECO:0000256" key="8">
    <source>
        <dbReference type="ARBA" id="ARBA00022842"/>
    </source>
</evidence>
<evidence type="ECO:0000313" key="14">
    <source>
        <dbReference type="EMBL" id="CAA9890146.1"/>
    </source>
</evidence>
<feature type="binding site" evidence="10">
    <location>
        <begin position="31"/>
        <end position="38"/>
    </location>
    <ligand>
        <name>ATP</name>
        <dbReference type="ChEBI" id="CHEBI:30616"/>
    </ligand>
</feature>
<feature type="binding site" evidence="10">
    <location>
        <begin position="33"/>
        <end position="38"/>
    </location>
    <ligand>
        <name>substrate</name>
    </ligand>
</feature>
<feature type="region of interest" description="Interaction with substrate tRNA" evidence="10">
    <location>
        <begin position="56"/>
        <end position="59"/>
    </location>
</feature>
<dbReference type="AlphaFoldDB" id="A0A8S0W9Q5"/>
<sequence length="331" mass="37026">MPALHTPRSVCPAKRYKIMQKNYPPAIFLMGPTASGKTALSVQLAQALNGEIISVDSALVFKGMDIGTAKPALEQRGGIPHHLIDILDPAQSFSAGQFKTQSLTLMEDITRRKKIPILVGGTMLYFNALNSGLAVLPEADPEIRNRLDQDLAQFGKEALHQRLATIDPEAAARIHPNDPQRVQRALEVYEISGKPLTSFFQNARTQQLPYKILKLIIAPPDRSMLHDLIGKRFRQMLEQGLVDEVEALFKRGDLSENLPSIRAVGYRQVWSYLQGNYDFKTMTEKGIIATRQLAKRQFTWLRRERDAANFQTGQPDLLQKVVAMLEVASAV</sequence>
<organism evidence="14 15">
    <name type="scientific">Candidatus Methylobacter favarea</name>
    <dbReference type="NCBI Taxonomy" id="2707345"/>
    <lineage>
        <taxon>Bacteria</taxon>
        <taxon>Pseudomonadati</taxon>
        <taxon>Pseudomonadota</taxon>
        <taxon>Gammaproteobacteria</taxon>
        <taxon>Methylococcales</taxon>
        <taxon>Methylococcaceae</taxon>
        <taxon>Methylobacter</taxon>
    </lineage>
</organism>
<comment type="cofactor">
    <cofactor evidence="1 10">
        <name>Mg(2+)</name>
        <dbReference type="ChEBI" id="CHEBI:18420"/>
    </cofactor>
</comment>
<proteinExistence type="inferred from homology"/>
<protein>
    <recommendedName>
        <fullName evidence="10">tRNA dimethylallyltransferase</fullName>
        <ecNumber evidence="10">2.5.1.75</ecNumber>
    </recommendedName>
    <alternativeName>
        <fullName evidence="10">Dimethylallyl diphosphate:tRNA dimethylallyltransferase</fullName>
        <shortName evidence="10">DMAPP:tRNA dimethylallyltransferase</shortName>
        <shortName evidence="10">DMATase</shortName>
    </alternativeName>
    <alternativeName>
        <fullName evidence="10">Isopentenyl-diphosphate:tRNA isopentenyltransferase</fullName>
        <shortName evidence="10">IPP transferase</shortName>
        <shortName evidence="10">IPPT</shortName>
        <shortName evidence="10">IPTase</shortName>
    </alternativeName>
</protein>
<evidence type="ECO:0000256" key="12">
    <source>
        <dbReference type="RuleBase" id="RU003784"/>
    </source>
</evidence>
<evidence type="ECO:0000256" key="9">
    <source>
        <dbReference type="ARBA" id="ARBA00049563"/>
    </source>
</evidence>
<comment type="similarity">
    <text evidence="3 10 13">Belongs to the IPP transferase family.</text>
</comment>
<dbReference type="Gene3D" id="3.40.50.300">
    <property type="entry name" value="P-loop containing nucleotide triphosphate hydrolases"/>
    <property type="match status" value="1"/>
</dbReference>
<comment type="caution">
    <text evidence="14">The sequence shown here is derived from an EMBL/GenBank/DDBJ whole genome shotgun (WGS) entry which is preliminary data.</text>
</comment>
<comment type="caution">
    <text evidence="10">Lacks conserved residue(s) required for the propagation of feature annotation.</text>
</comment>
<dbReference type="FunFam" id="1.10.20.140:FF:000001">
    <property type="entry name" value="tRNA dimethylallyltransferase"/>
    <property type="match status" value="1"/>
</dbReference>
<evidence type="ECO:0000313" key="15">
    <source>
        <dbReference type="Proteomes" id="UP000494216"/>
    </source>
</evidence>
<name>A0A8S0W9Q5_9GAMM</name>
<dbReference type="SUPFAM" id="SSF52540">
    <property type="entry name" value="P-loop containing nucleoside triphosphate hydrolases"/>
    <property type="match status" value="1"/>
</dbReference>
<reference evidence="14 15" key="1">
    <citation type="submission" date="2020-02" db="EMBL/GenBank/DDBJ databases">
        <authorList>
            <person name="Hogendoorn C."/>
        </authorList>
    </citation>
    <scope>NUCLEOTIDE SEQUENCE [LARGE SCALE GENOMIC DNA]</scope>
    <source>
        <strain evidence="14">METHB21</strain>
    </source>
</reference>
<keyword evidence="7 10" id="KW-0067">ATP-binding</keyword>
<dbReference type="PANTHER" id="PTHR11088:SF60">
    <property type="entry name" value="TRNA DIMETHYLALLYLTRANSFERASE"/>
    <property type="match status" value="1"/>
</dbReference>
<dbReference type="Pfam" id="PF01715">
    <property type="entry name" value="IPPT"/>
    <property type="match status" value="1"/>
</dbReference>
<dbReference type="NCBIfam" id="TIGR00174">
    <property type="entry name" value="miaA"/>
    <property type="match status" value="1"/>
</dbReference>
<keyword evidence="5 10" id="KW-0819">tRNA processing</keyword>
<comment type="function">
    <text evidence="2 10 12">Catalyzes the transfer of a dimethylallyl group onto the adenine at position 37 in tRNAs that read codons beginning with uridine, leading to the formation of N6-(dimethylallyl)adenosine (i(6)A).</text>
</comment>
<dbReference type="EC" id="2.5.1.75" evidence="10"/>
<evidence type="ECO:0000256" key="13">
    <source>
        <dbReference type="RuleBase" id="RU003785"/>
    </source>
</evidence>
<keyword evidence="15" id="KW-1185">Reference proteome</keyword>
<evidence type="ECO:0000256" key="10">
    <source>
        <dbReference type="HAMAP-Rule" id="MF_00185"/>
    </source>
</evidence>
<keyword evidence="8 10" id="KW-0460">Magnesium</keyword>
<keyword evidence="6 10" id="KW-0547">Nucleotide-binding</keyword>
<dbReference type="InterPro" id="IPR039657">
    <property type="entry name" value="Dimethylallyltransferase"/>
</dbReference>